<sequence length="33" mass="3839">MGSRLFERREIQERSGNTESRGSRPPAEDYSHC</sequence>
<organism evidence="2">
    <name type="scientific">Fusarium oxysporum f. sp. conglutinans race 2 54008</name>
    <dbReference type="NCBI Taxonomy" id="1089457"/>
    <lineage>
        <taxon>Eukaryota</taxon>
        <taxon>Fungi</taxon>
        <taxon>Dikarya</taxon>
        <taxon>Ascomycota</taxon>
        <taxon>Pezizomycotina</taxon>
        <taxon>Sordariomycetes</taxon>
        <taxon>Hypocreomycetidae</taxon>
        <taxon>Hypocreales</taxon>
        <taxon>Nectriaceae</taxon>
        <taxon>Fusarium</taxon>
        <taxon>Fusarium oxysporum species complex</taxon>
    </lineage>
</organism>
<evidence type="ECO:0000256" key="1">
    <source>
        <dbReference type="SAM" id="MobiDB-lite"/>
    </source>
</evidence>
<dbReference type="Proteomes" id="UP000030676">
    <property type="component" value="Unassembled WGS sequence"/>
</dbReference>
<proteinExistence type="predicted"/>
<name>X0GYN7_FUSOX</name>
<feature type="compositionally biased region" description="Basic and acidic residues" evidence="1">
    <location>
        <begin position="1"/>
        <end position="13"/>
    </location>
</feature>
<accession>X0GYN7</accession>
<protein>
    <submittedName>
        <fullName evidence="2">Uncharacterized protein</fullName>
    </submittedName>
</protein>
<evidence type="ECO:0000313" key="2">
    <source>
        <dbReference type="EMBL" id="EXL64921.1"/>
    </source>
</evidence>
<dbReference type="AlphaFoldDB" id="X0GYN7"/>
<gene>
    <name evidence="2" type="ORF">FOPG_18833</name>
</gene>
<reference evidence="2" key="2">
    <citation type="submission" date="2014-03" db="EMBL/GenBank/DDBJ databases">
        <title>The Genome Annotation of Fusarium oxysporum PHW808.</title>
        <authorList>
            <consortium name="The Broad Institute Genomics Platform"/>
            <person name="Ma L.-J."/>
            <person name="Corby-Kistler H."/>
            <person name="Broz K."/>
            <person name="Gale L.R."/>
            <person name="Jonkers W."/>
            <person name="O'Donnell K."/>
            <person name="Ploetz R."/>
            <person name="Steinberg C."/>
            <person name="Schwartz D.C."/>
            <person name="VanEtten H."/>
            <person name="Zhou S."/>
            <person name="Young S.K."/>
            <person name="Zeng Q."/>
            <person name="Gargeya S."/>
            <person name="Fitzgerald M."/>
            <person name="Abouelleil A."/>
            <person name="Alvarado L."/>
            <person name="Chapman S.B."/>
            <person name="Gainer-Dewar J."/>
            <person name="Goldberg J."/>
            <person name="Griggs A."/>
            <person name="Gujja S."/>
            <person name="Hansen M."/>
            <person name="Howarth C."/>
            <person name="Imamovic A."/>
            <person name="Ireland A."/>
            <person name="Larimer J."/>
            <person name="McCowan C."/>
            <person name="Murphy C."/>
            <person name="Pearson M."/>
            <person name="Poon T.W."/>
            <person name="Priest M."/>
            <person name="Roberts A."/>
            <person name="Saif S."/>
            <person name="Shea T."/>
            <person name="Sykes S."/>
            <person name="Wortman J."/>
            <person name="Nusbaum C."/>
            <person name="Birren B."/>
        </authorList>
    </citation>
    <scope>NUCLEOTIDE SEQUENCE</scope>
    <source>
        <strain evidence="2">54008</strain>
    </source>
</reference>
<feature type="region of interest" description="Disordered" evidence="1">
    <location>
        <begin position="1"/>
        <end position="33"/>
    </location>
</feature>
<dbReference type="EMBL" id="KK033831">
    <property type="protein sequence ID" value="EXL64921.1"/>
    <property type="molecule type" value="Genomic_DNA"/>
</dbReference>
<reference evidence="2" key="1">
    <citation type="submission" date="2011-11" db="EMBL/GenBank/DDBJ databases">
        <title>The Genome Sequence of Fusarium oxysporum PHW808.</title>
        <authorList>
            <consortium name="The Broad Institute Genome Sequencing Platform"/>
            <person name="Ma L.-J."/>
            <person name="Gale L.R."/>
            <person name="Schwartz D.C."/>
            <person name="Zhou S."/>
            <person name="Corby-Kistler H."/>
            <person name="Young S.K."/>
            <person name="Zeng Q."/>
            <person name="Gargeya S."/>
            <person name="Fitzgerald M."/>
            <person name="Haas B."/>
            <person name="Abouelleil A."/>
            <person name="Alvarado L."/>
            <person name="Arachchi H.M."/>
            <person name="Berlin A."/>
            <person name="Brown A."/>
            <person name="Chapman S.B."/>
            <person name="Chen Z."/>
            <person name="Dunbar C."/>
            <person name="Freedman E."/>
            <person name="Gearin G."/>
            <person name="Goldberg J."/>
            <person name="Griggs A."/>
            <person name="Gujja S."/>
            <person name="Heiman D."/>
            <person name="Howarth C."/>
            <person name="Larson L."/>
            <person name="Lui A."/>
            <person name="MacDonald P.J.P."/>
            <person name="Montmayeur A."/>
            <person name="Murphy C."/>
            <person name="Neiman D."/>
            <person name="Pearson M."/>
            <person name="Priest M."/>
            <person name="Roberts A."/>
            <person name="Saif S."/>
            <person name="Shea T."/>
            <person name="Shenoy N."/>
            <person name="Sisk P."/>
            <person name="Stolte C."/>
            <person name="Sykes S."/>
            <person name="Wortman J."/>
            <person name="Nusbaum C."/>
            <person name="Birren B."/>
        </authorList>
    </citation>
    <scope>NUCLEOTIDE SEQUENCE [LARGE SCALE GENOMIC DNA]</scope>
    <source>
        <strain evidence="2">54008</strain>
    </source>
</reference>
<dbReference type="HOGENOM" id="CLU_3384824_0_0_1"/>